<name>A0A4Y8RAV6_9HYPH</name>
<protein>
    <submittedName>
        <fullName evidence="1">Uncharacterized protein</fullName>
    </submittedName>
</protein>
<proteinExistence type="predicted"/>
<dbReference type="AlphaFoldDB" id="A0A4Y8RAV6"/>
<evidence type="ECO:0000313" key="2">
    <source>
        <dbReference type="Proteomes" id="UP000298179"/>
    </source>
</evidence>
<sequence length="158" mass="17960">MSAAFAYAEPAFAGAVILPFQRDGGTFQCPTVAQRVPQLAEEDVVRLNRLRWFALKSRLSPKPDVERACLVLSAQAEARIDDLANIFFRALDEHANRELSLYRPGARRPSEDEIWLLRLLDAWREGDRKAGSALISWRVGPEGRRWLRFLAEAFANHL</sequence>
<comment type="caution">
    <text evidence="1">The sequence shown here is derived from an EMBL/GenBank/DDBJ whole genome shotgun (WGS) entry which is preliminary data.</text>
</comment>
<reference evidence="1 2" key="1">
    <citation type="submission" date="2019-03" db="EMBL/GenBank/DDBJ databases">
        <title>Jiella endophytica sp. nov., a novel endophytic bacterium isolated from root of Ficus microcarpa Linn. f.</title>
        <authorList>
            <person name="Tuo L."/>
        </authorList>
    </citation>
    <scope>NUCLEOTIDE SEQUENCE [LARGE SCALE GENOMIC DNA]</scope>
    <source>
        <strain evidence="1 2">CBS5Q-3</strain>
    </source>
</reference>
<dbReference type="OrthoDB" id="7854136at2"/>
<dbReference type="EMBL" id="SOZD01000008">
    <property type="protein sequence ID" value="TFF18683.1"/>
    <property type="molecule type" value="Genomic_DNA"/>
</dbReference>
<dbReference type="Proteomes" id="UP000298179">
    <property type="component" value="Unassembled WGS sequence"/>
</dbReference>
<organism evidence="1 2">
    <name type="scientific">Jiella endophytica</name>
    <dbReference type="NCBI Taxonomy" id="2558362"/>
    <lineage>
        <taxon>Bacteria</taxon>
        <taxon>Pseudomonadati</taxon>
        <taxon>Pseudomonadota</taxon>
        <taxon>Alphaproteobacteria</taxon>
        <taxon>Hyphomicrobiales</taxon>
        <taxon>Aurantimonadaceae</taxon>
        <taxon>Jiella</taxon>
    </lineage>
</organism>
<keyword evidence="2" id="KW-1185">Reference proteome</keyword>
<accession>A0A4Y8RAV6</accession>
<dbReference type="RefSeq" id="WP_134763824.1">
    <property type="nucleotide sequence ID" value="NZ_SOZD01000008.1"/>
</dbReference>
<gene>
    <name evidence="1" type="ORF">E3C22_20875</name>
</gene>
<evidence type="ECO:0000313" key="1">
    <source>
        <dbReference type="EMBL" id="TFF18683.1"/>
    </source>
</evidence>